<gene>
    <name evidence="6" type="ORF">N7476_002997</name>
</gene>
<dbReference type="InterPro" id="IPR050613">
    <property type="entry name" value="Sec_Metabolite_Reg"/>
</dbReference>
<dbReference type="InterPro" id="IPR001138">
    <property type="entry name" value="Zn2Cys6_DnaBD"/>
</dbReference>
<dbReference type="GO" id="GO:0005634">
    <property type="term" value="C:nucleus"/>
    <property type="evidence" value="ECO:0007669"/>
    <property type="project" value="UniProtKB-SubCell"/>
</dbReference>
<evidence type="ECO:0000256" key="4">
    <source>
        <dbReference type="ARBA" id="ARBA00023163"/>
    </source>
</evidence>
<evidence type="ECO:0000313" key="6">
    <source>
        <dbReference type="EMBL" id="KAJ5324397.1"/>
    </source>
</evidence>
<dbReference type="AlphaFoldDB" id="A0A9W9Q7J3"/>
<reference evidence="6" key="2">
    <citation type="journal article" date="2023" name="IMA Fungus">
        <title>Comparative genomic study of the Penicillium genus elucidates a diverse pangenome and 15 lateral gene transfer events.</title>
        <authorList>
            <person name="Petersen C."/>
            <person name="Sorensen T."/>
            <person name="Nielsen M.R."/>
            <person name="Sondergaard T.E."/>
            <person name="Sorensen J.L."/>
            <person name="Fitzpatrick D.A."/>
            <person name="Frisvad J.C."/>
            <person name="Nielsen K.L."/>
        </authorList>
    </citation>
    <scope>NUCLEOTIDE SEQUENCE</scope>
    <source>
        <strain evidence="6">IBT 21472</strain>
    </source>
</reference>
<dbReference type="CDD" id="cd12148">
    <property type="entry name" value="fungal_TF_MHR"/>
    <property type="match status" value="1"/>
</dbReference>
<dbReference type="SMART" id="SM00066">
    <property type="entry name" value="GAL4"/>
    <property type="match status" value="1"/>
</dbReference>
<dbReference type="Gene3D" id="4.10.240.10">
    <property type="entry name" value="Zn(2)-C6 fungal-type DNA-binding domain"/>
    <property type="match status" value="1"/>
</dbReference>
<dbReference type="Pfam" id="PF00172">
    <property type="entry name" value="Zn_clus"/>
    <property type="match status" value="1"/>
</dbReference>
<dbReference type="PANTHER" id="PTHR31001:SF53">
    <property type="entry name" value="ZN(II)2CYS6 TRANSCRIPTION FACTOR (EUROFUNG)"/>
    <property type="match status" value="1"/>
</dbReference>
<keyword evidence="4" id="KW-0804">Transcription</keyword>
<protein>
    <submittedName>
        <fullName evidence="6">Uncharacterized protein</fullName>
    </submittedName>
</protein>
<dbReference type="GO" id="GO:0008270">
    <property type="term" value="F:zinc ion binding"/>
    <property type="evidence" value="ECO:0007669"/>
    <property type="project" value="InterPro"/>
</dbReference>
<dbReference type="PANTHER" id="PTHR31001">
    <property type="entry name" value="UNCHARACTERIZED TRANSCRIPTIONAL REGULATORY PROTEIN"/>
    <property type="match status" value="1"/>
</dbReference>
<dbReference type="PROSITE" id="PS50048">
    <property type="entry name" value="ZN2_CY6_FUNGAL_2"/>
    <property type="match status" value="1"/>
</dbReference>
<keyword evidence="7" id="KW-1185">Reference proteome</keyword>
<accession>A0A9W9Q7J3</accession>
<evidence type="ECO:0000256" key="5">
    <source>
        <dbReference type="ARBA" id="ARBA00023242"/>
    </source>
</evidence>
<proteinExistence type="predicted"/>
<keyword evidence="3" id="KW-0238">DNA-binding</keyword>
<sequence length="691" mass="77302">MRRHNGLLSSCEPCRRSKLRCDHLVPTCGRCRRTHKAAACVYRPNLTRTAPSTAQTAAIKTSPISVARPSTQIVVPQAPSKSRPLASPQHALRDRYIEVWSHRLALSSTPSFLGLTSFSAVYNDSEASLRHHSPITPLQLPQFNPPRVHVVHAVDDDQTKLGAELLSLLFDDFALYRQMAIACEERSSKGIMDLPAMYTICDVIEGMYSSMPSHLDPQSRLLELSQRLFEGTTREFITHAKMTLGEYLVALAGRWEAIGFILTMSGICAANTIVDDPLFHGLELSATDHKNLGILATAGSELCLQFCESVGVMSDPLGWLLLRHIHLLTLVCGDHDYRPRKRLGELSTLLFAMGYHQLDAGEHLPFFLVEGRKRLMVLAYASDKDLATFLGCPPLIAYRFCRIQLPLDLKPAEVIAGSAVRDAAIAKLDARGWNTQEPIPGTSWSRVGLLLGHVRELVLELSLDCQDPHIQQRADEILSLVQQVRSDLPSYLQWDESTDTALRQTSTFAVYIHLDLLYSQFLLQRILLKWSLTGPETLVSLAHQMLKAMLAQIAVGQRCGNPFSELGWTIPYFGLPAAGILAIEVLRQTQNTRPWPNARRFPRSEVIQNLSILASHIQYIILPQKGNYDICQQGRKVISYILDHVLAAPTDPSASIPLLPIDLIPADWLDEEWLNDGTDFVKWIEEINWDE</sequence>
<organism evidence="6 7">
    <name type="scientific">Penicillium atrosanguineum</name>
    <dbReference type="NCBI Taxonomy" id="1132637"/>
    <lineage>
        <taxon>Eukaryota</taxon>
        <taxon>Fungi</taxon>
        <taxon>Dikarya</taxon>
        <taxon>Ascomycota</taxon>
        <taxon>Pezizomycotina</taxon>
        <taxon>Eurotiomycetes</taxon>
        <taxon>Eurotiomycetidae</taxon>
        <taxon>Eurotiales</taxon>
        <taxon>Aspergillaceae</taxon>
        <taxon>Penicillium</taxon>
    </lineage>
</organism>
<keyword evidence="5" id="KW-0539">Nucleus</keyword>
<dbReference type="CDD" id="cd00067">
    <property type="entry name" value="GAL4"/>
    <property type="match status" value="1"/>
</dbReference>
<name>A0A9W9Q7J3_9EURO</name>
<evidence type="ECO:0000313" key="7">
    <source>
        <dbReference type="Proteomes" id="UP001147746"/>
    </source>
</evidence>
<evidence type="ECO:0000256" key="1">
    <source>
        <dbReference type="ARBA" id="ARBA00004123"/>
    </source>
</evidence>
<dbReference type="Proteomes" id="UP001147746">
    <property type="component" value="Unassembled WGS sequence"/>
</dbReference>
<keyword evidence="2" id="KW-0805">Transcription regulation</keyword>
<evidence type="ECO:0000256" key="2">
    <source>
        <dbReference type="ARBA" id="ARBA00023015"/>
    </source>
</evidence>
<dbReference type="InterPro" id="IPR036864">
    <property type="entry name" value="Zn2-C6_fun-type_DNA-bd_sf"/>
</dbReference>
<dbReference type="EMBL" id="JAPZBO010000002">
    <property type="protein sequence ID" value="KAJ5324397.1"/>
    <property type="molecule type" value="Genomic_DNA"/>
</dbReference>
<dbReference type="GO" id="GO:0003677">
    <property type="term" value="F:DNA binding"/>
    <property type="evidence" value="ECO:0007669"/>
    <property type="project" value="UniProtKB-KW"/>
</dbReference>
<dbReference type="SUPFAM" id="SSF57701">
    <property type="entry name" value="Zn2/Cys6 DNA-binding domain"/>
    <property type="match status" value="1"/>
</dbReference>
<comment type="subcellular location">
    <subcellularLocation>
        <location evidence="1">Nucleus</location>
    </subcellularLocation>
</comment>
<dbReference type="GO" id="GO:0000981">
    <property type="term" value="F:DNA-binding transcription factor activity, RNA polymerase II-specific"/>
    <property type="evidence" value="ECO:0007669"/>
    <property type="project" value="InterPro"/>
</dbReference>
<comment type="caution">
    <text evidence="6">The sequence shown here is derived from an EMBL/GenBank/DDBJ whole genome shotgun (WGS) entry which is preliminary data.</text>
</comment>
<reference evidence="6" key="1">
    <citation type="submission" date="2022-12" db="EMBL/GenBank/DDBJ databases">
        <authorList>
            <person name="Petersen C."/>
        </authorList>
    </citation>
    <scope>NUCLEOTIDE SEQUENCE</scope>
    <source>
        <strain evidence="6">IBT 21472</strain>
    </source>
</reference>
<evidence type="ECO:0000256" key="3">
    <source>
        <dbReference type="ARBA" id="ARBA00023125"/>
    </source>
</evidence>
<dbReference type="PROSITE" id="PS00463">
    <property type="entry name" value="ZN2_CY6_FUNGAL_1"/>
    <property type="match status" value="1"/>
</dbReference>